<evidence type="ECO:0000313" key="2">
    <source>
        <dbReference type="Ensembl" id="ENSVKKP00000000765.1"/>
    </source>
</evidence>
<reference evidence="2" key="1">
    <citation type="submission" date="2025-08" db="UniProtKB">
        <authorList>
            <consortium name="Ensembl"/>
        </authorList>
    </citation>
    <scope>IDENTIFICATION</scope>
</reference>
<dbReference type="Proteomes" id="UP000694545">
    <property type="component" value="Unplaced"/>
</dbReference>
<reference evidence="2" key="2">
    <citation type="submission" date="2025-09" db="UniProtKB">
        <authorList>
            <consortium name="Ensembl"/>
        </authorList>
    </citation>
    <scope>IDENTIFICATION</scope>
</reference>
<feature type="region of interest" description="Disordered" evidence="1">
    <location>
        <begin position="1"/>
        <end position="80"/>
    </location>
</feature>
<keyword evidence="3" id="KW-1185">Reference proteome</keyword>
<sequence>MGGGAREPLTSAGTCAAPPPSRGSRTGRRPGRFPRAGRRSGSCSWGRDGKEELAGGTRPPGPLLRPARRSPRWGVQGPGAGTHFMPCWKTEFLRVLQMIRSAHCTTTMLAKKAVWQVNSTTFRCS</sequence>
<accession>A0A8D2IMV5</accession>
<organism evidence="2 3">
    <name type="scientific">Varanus komodoensis</name>
    <name type="common">Komodo dragon</name>
    <dbReference type="NCBI Taxonomy" id="61221"/>
    <lineage>
        <taxon>Eukaryota</taxon>
        <taxon>Metazoa</taxon>
        <taxon>Chordata</taxon>
        <taxon>Craniata</taxon>
        <taxon>Vertebrata</taxon>
        <taxon>Euteleostomi</taxon>
        <taxon>Lepidosauria</taxon>
        <taxon>Squamata</taxon>
        <taxon>Bifurcata</taxon>
        <taxon>Unidentata</taxon>
        <taxon>Episquamata</taxon>
        <taxon>Toxicofera</taxon>
        <taxon>Anguimorpha</taxon>
        <taxon>Paleoanguimorpha</taxon>
        <taxon>Varanoidea</taxon>
        <taxon>Varanidae</taxon>
        <taxon>Varanus</taxon>
    </lineage>
</organism>
<protein>
    <submittedName>
        <fullName evidence="2">Uncharacterized protein</fullName>
    </submittedName>
</protein>
<dbReference type="AlphaFoldDB" id="A0A8D2IMV5"/>
<dbReference type="Ensembl" id="ENSVKKT00000000795.1">
    <property type="protein sequence ID" value="ENSVKKP00000000765.1"/>
    <property type="gene ID" value="ENSVKKG00000000666.1"/>
</dbReference>
<evidence type="ECO:0000256" key="1">
    <source>
        <dbReference type="SAM" id="MobiDB-lite"/>
    </source>
</evidence>
<proteinExistence type="predicted"/>
<name>A0A8D2IMV5_VARKO</name>
<evidence type="ECO:0000313" key="3">
    <source>
        <dbReference type="Proteomes" id="UP000694545"/>
    </source>
</evidence>
<feature type="compositionally biased region" description="Basic residues" evidence="1">
    <location>
        <begin position="25"/>
        <end position="38"/>
    </location>
</feature>